<accession>A0A0K6IH17</accession>
<dbReference type="EMBL" id="CYHG01000001">
    <property type="protein sequence ID" value="CUB02373.1"/>
    <property type="molecule type" value="Genomic_DNA"/>
</dbReference>
<proteinExistence type="predicted"/>
<dbReference type="STRING" id="1137284.GCA_001418205_00206"/>
<name>A0A0K6IH17_9GAMM</name>
<dbReference type="Proteomes" id="UP000182769">
    <property type="component" value="Unassembled WGS sequence"/>
</dbReference>
<protein>
    <submittedName>
        <fullName evidence="1">Uncharacterized protein</fullName>
    </submittedName>
</protein>
<evidence type="ECO:0000313" key="2">
    <source>
        <dbReference type="Proteomes" id="UP000182769"/>
    </source>
</evidence>
<evidence type="ECO:0000313" key="1">
    <source>
        <dbReference type="EMBL" id="CUB02373.1"/>
    </source>
</evidence>
<reference evidence="2" key="1">
    <citation type="submission" date="2015-08" db="EMBL/GenBank/DDBJ databases">
        <authorList>
            <person name="Varghese N."/>
        </authorList>
    </citation>
    <scope>NUCLEOTIDE SEQUENCE [LARGE SCALE GENOMIC DNA]</scope>
    <source>
        <strain evidence="2">JCM 18476</strain>
    </source>
</reference>
<organism evidence="1 2">
    <name type="scientific">Marinomonas fungiae</name>
    <dbReference type="NCBI Taxonomy" id="1137284"/>
    <lineage>
        <taxon>Bacteria</taxon>
        <taxon>Pseudomonadati</taxon>
        <taxon>Pseudomonadota</taxon>
        <taxon>Gammaproteobacteria</taxon>
        <taxon>Oceanospirillales</taxon>
        <taxon>Oceanospirillaceae</taxon>
        <taxon>Marinomonas</taxon>
    </lineage>
</organism>
<gene>
    <name evidence="1" type="ORF">Ga0061065_101206</name>
</gene>
<sequence length="57" mass="6482">MRLAFFMPSRIESIKSPPLLCWRAKKLSVSGAKGEKYQMYVELIGNQAVTIRHEISA</sequence>
<keyword evidence="2" id="KW-1185">Reference proteome</keyword>
<dbReference type="AlphaFoldDB" id="A0A0K6IH17"/>